<dbReference type="Proteomes" id="UP000887569">
    <property type="component" value="Unplaced"/>
</dbReference>
<protein>
    <submittedName>
        <fullName evidence="2">Uncharacterized protein</fullName>
    </submittedName>
</protein>
<evidence type="ECO:0000313" key="2">
    <source>
        <dbReference type="WBParaSite" id="PgE038_g006_t01"/>
    </source>
</evidence>
<keyword evidence="1" id="KW-1185">Reference proteome</keyword>
<evidence type="ECO:0000313" key="1">
    <source>
        <dbReference type="Proteomes" id="UP000887569"/>
    </source>
</evidence>
<proteinExistence type="predicted"/>
<dbReference type="WBParaSite" id="PgE038_g006_t01">
    <property type="protein sequence ID" value="PgE038_g006_t01"/>
    <property type="gene ID" value="PgE038_g006"/>
</dbReference>
<accession>A0A914ZYC5</accession>
<dbReference type="AlphaFoldDB" id="A0A914ZYC5"/>
<reference evidence="2" key="1">
    <citation type="submission" date="2022-11" db="UniProtKB">
        <authorList>
            <consortium name="WormBaseParasite"/>
        </authorList>
    </citation>
    <scope>IDENTIFICATION</scope>
</reference>
<name>A0A914ZYC5_PARUN</name>
<sequence>MLARATFPLYLSQKKNRHPLNGFDFLGVRPSTIRVDYETKIFDGREKEAALLRVDLVFIFLDALEHGIEIGVVFFLCSTDNDNVVQLNKLSTESSTEGLAWMSMTAGAEWSNYKLQMDVDGGMNAGETAVYALKTANNKYRHGVLSVVEEANPTRIYSPGVVMGASSLQPLRYIDVGDLGDHGRVSRSA</sequence>
<organism evidence="1 2">
    <name type="scientific">Parascaris univalens</name>
    <name type="common">Nematode worm</name>
    <dbReference type="NCBI Taxonomy" id="6257"/>
    <lineage>
        <taxon>Eukaryota</taxon>
        <taxon>Metazoa</taxon>
        <taxon>Ecdysozoa</taxon>
        <taxon>Nematoda</taxon>
        <taxon>Chromadorea</taxon>
        <taxon>Rhabditida</taxon>
        <taxon>Spirurina</taxon>
        <taxon>Ascaridomorpha</taxon>
        <taxon>Ascaridoidea</taxon>
        <taxon>Ascarididae</taxon>
        <taxon>Parascaris</taxon>
    </lineage>
</organism>